<dbReference type="Gramene" id="KZM85108">
    <property type="protein sequence ID" value="KZM85108"/>
    <property type="gene ID" value="DCAR_027470"/>
</dbReference>
<evidence type="ECO:0000313" key="2">
    <source>
        <dbReference type="Proteomes" id="UP000077755"/>
    </source>
</evidence>
<gene>
    <name evidence="1" type="ORF">DCAR_0832061</name>
</gene>
<reference evidence="1" key="1">
    <citation type="journal article" date="2016" name="Nat. Genet.">
        <title>A high-quality carrot genome assembly provides new insights into carotenoid accumulation and asterid genome evolution.</title>
        <authorList>
            <person name="Iorizzo M."/>
            <person name="Ellison S."/>
            <person name="Senalik D."/>
            <person name="Zeng P."/>
            <person name="Satapoomin P."/>
            <person name="Huang J."/>
            <person name="Bowman M."/>
            <person name="Iovene M."/>
            <person name="Sanseverino W."/>
            <person name="Cavagnaro P."/>
            <person name="Yildiz M."/>
            <person name="Macko-Podgorni A."/>
            <person name="Moranska E."/>
            <person name="Grzebelus E."/>
            <person name="Grzebelus D."/>
            <person name="Ashrafi H."/>
            <person name="Zheng Z."/>
            <person name="Cheng S."/>
            <person name="Spooner D."/>
            <person name="Van Deynze A."/>
            <person name="Simon P."/>
        </authorList>
    </citation>
    <scope>NUCLEOTIDE SEQUENCE</scope>
    <source>
        <tissue evidence="1">Leaf</tissue>
    </source>
</reference>
<accession>A0A175YPR6</accession>
<dbReference type="EMBL" id="CP093350">
    <property type="protein sequence ID" value="WOH12556.1"/>
    <property type="molecule type" value="Genomic_DNA"/>
</dbReference>
<dbReference type="AlphaFoldDB" id="A0A175YPR6"/>
<dbReference type="OrthoDB" id="1846553at2759"/>
<reference evidence="1" key="2">
    <citation type="submission" date="2022-03" db="EMBL/GenBank/DDBJ databases">
        <title>Draft title - Genomic analysis of global carrot germplasm unveils the trajectory of domestication and the origin of high carotenoid orange carrot.</title>
        <authorList>
            <person name="Iorizzo M."/>
            <person name="Ellison S."/>
            <person name="Senalik D."/>
            <person name="Macko-Podgorni A."/>
            <person name="Grzebelus D."/>
            <person name="Bostan H."/>
            <person name="Rolling W."/>
            <person name="Curaba J."/>
            <person name="Simon P."/>
        </authorList>
    </citation>
    <scope>NUCLEOTIDE SEQUENCE</scope>
    <source>
        <tissue evidence="1">Leaf</tissue>
    </source>
</reference>
<keyword evidence="2" id="KW-1185">Reference proteome</keyword>
<name>A0A175YPR6_DAUCS</name>
<dbReference type="Proteomes" id="UP000077755">
    <property type="component" value="Chromosome 8"/>
</dbReference>
<protein>
    <submittedName>
        <fullName evidence="1">Uncharacterized protein</fullName>
    </submittedName>
</protein>
<evidence type="ECO:0000313" key="1">
    <source>
        <dbReference type="EMBL" id="WOH12556.1"/>
    </source>
</evidence>
<proteinExistence type="predicted"/>
<sequence>MRLTSSPKPLLTLFFSVRTIATESTQLTPTPSLGRVNPEHLLRVCTILYQQQNSPDPKLHSSLKASNFHLTHEFFLQAKNVDALWDLIREMGRRRLVNDQTYRIALKALASSRELKRCVEFIHEGDILLSKSAL</sequence>
<organism evidence="1 2">
    <name type="scientific">Daucus carota subsp. sativus</name>
    <name type="common">Carrot</name>
    <dbReference type="NCBI Taxonomy" id="79200"/>
    <lineage>
        <taxon>Eukaryota</taxon>
        <taxon>Viridiplantae</taxon>
        <taxon>Streptophyta</taxon>
        <taxon>Embryophyta</taxon>
        <taxon>Tracheophyta</taxon>
        <taxon>Spermatophyta</taxon>
        <taxon>Magnoliopsida</taxon>
        <taxon>eudicotyledons</taxon>
        <taxon>Gunneridae</taxon>
        <taxon>Pentapetalae</taxon>
        <taxon>asterids</taxon>
        <taxon>campanulids</taxon>
        <taxon>Apiales</taxon>
        <taxon>Apiaceae</taxon>
        <taxon>Apioideae</taxon>
        <taxon>Scandiceae</taxon>
        <taxon>Daucinae</taxon>
        <taxon>Daucus</taxon>
        <taxon>Daucus sect. Daucus</taxon>
    </lineage>
</organism>